<evidence type="ECO:0000313" key="15">
    <source>
        <dbReference type="Proteomes" id="UP001182556"/>
    </source>
</evidence>
<feature type="transmembrane region" description="Helical" evidence="12">
    <location>
        <begin position="253"/>
        <end position="280"/>
    </location>
</feature>
<dbReference type="AlphaFoldDB" id="A0AAD9L8Y9"/>
<gene>
    <name evidence="14" type="ORF">DB88DRAFT_478154</name>
</gene>
<evidence type="ECO:0000313" key="14">
    <source>
        <dbReference type="EMBL" id="KAK1927473.1"/>
    </source>
</evidence>
<evidence type="ECO:0000256" key="2">
    <source>
        <dbReference type="ARBA" id="ARBA00005248"/>
    </source>
</evidence>
<comment type="subcellular location">
    <subcellularLocation>
        <location evidence="1">Membrane</location>
        <topology evidence="1">Multi-pass membrane protein</topology>
    </subcellularLocation>
</comment>
<feature type="transmembrane region" description="Helical" evidence="12">
    <location>
        <begin position="12"/>
        <end position="30"/>
    </location>
</feature>
<keyword evidence="7" id="KW-0915">Sodium</keyword>
<evidence type="ECO:0000256" key="11">
    <source>
        <dbReference type="SAM" id="MobiDB-lite"/>
    </source>
</evidence>
<keyword evidence="15" id="KW-1185">Reference proteome</keyword>
<keyword evidence="3" id="KW-0813">Transport</keyword>
<organism evidence="14 15">
    <name type="scientific">Papiliotrema laurentii</name>
    <name type="common">Cryptococcus laurentii</name>
    <dbReference type="NCBI Taxonomy" id="5418"/>
    <lineage>
        <taxon>Eukaryota</taxon>
        <taxon>Fungi</taxon>
        <taxon>Dikarya</taxon>
        <taxon>Basidiomycota</taxon>
        <taxon>Agaricomycotina</taxon>
        <taxon>Tremellomycetes</taxon>
        <taxon>Tremellales</taxon>
        <taxon>Rhynchogastremaceae</taxon>
        <taxon>Papiliotrema</taxon>
    </lineage>
</organism>
<evidence type="ECO:0000256" key="12">
    <source>
        <dbReference type="SAM" id="Phobius"/>
    </source>
</evidence>
<reference evidence="14" key="1">
    <citation type="submission" date="2023-02" db="EMBL/GenBank/DDBJ databases">
        <title>Identification and recombinant expression of a fungal hydrolase from Papiliotrema laurentii that hydrolyzes apple cutin and clears colloidal polyester polyurethane.</title>
        <authorList>
            <consortium name="DOE Joint Genome Institute"/>
            <person name="Roman V.A."/>
            <person name="Bojanowski C."/>
            <person name="Crable B.R."/>
            <person name="Wagner D.N."/>
            <person name="Hung C.S."/>
            <person name="Nadeau L.J."/>
            <person name="Schratz L."/>
            <person name="Haridas S."/>
            <person name="Pangilinan J."/>
            <person name="Lipzen A."/>
            <person name="Na H."/>
            <person name="Yan M."/>
            <person name="Ng V."/>
            <person name="Grigoriev I.V."/>
            <person name="Spatafora J.W."/>
            <person name="Barlow D."/>
            <person name="Biffinger J."/>
            <person name="Kelley-Loughnane N."/>
            <person name="Varaljay V.A."/>
            <person name="Crookes-Goodson W.J."/>
        </authorList>
    </citation>
    <scope>NUCLEOTIDE SEQUENCE</scope>
    <source>
        <strain evidence="14">5307AH</strain>
    </source>
</reference>
<keyword evidence="9 12" id="KW-0472">Membrane</keyword>
<dbReference type="EMBL" id="JAODAN010000001">
    <property type="protein sequence ID" value="KAK1927473.1"/>
    <property type="molecule type" value="Genomic_DNA"/>
</dbReference>
<dbReference type="Gene3D" id="1.20.1530.20">
    <property type="match status" value="1"/>
</dbReference>
<keyword evidence="8" id="KW-0406">Ion transport</keyword>
<evidence type="ECO:0000256" key="9">
    <source>
        <dbReference type="ARBA" id="ARBA00023136"/>
    </source>
</evidence>
<feature type="domain" description="Cation/H+ exchanger transmembrane" evidence="13">
    <location>
        <begin position="25"/>
        <end position="421"/>
    </location>
</feature>
<keyword evidence="6 12" id="KW-1133">Transmembrane helix</keyword>
<comment type="caution">
    <text evidence="14">The sequence shown here is derived from an EMBL/GenBank/DDBJ whole genome shotgun (WGS) entry which is preliminary data.</text>
</comment>
<dbReference type="InterPro" id="IPR004712">
    <property type="entry name" value="Na+/H+_antiporter_fungi"/>
</dbReference>
<evidence type="ECO:0000256" key="7">
    <source>
        <dbReference type="ARBA" id="ARBA00023053"/>
    </source>
</evidence>
<feature type="transmembrane region" description="Helical" evidence="12">
    <location>
        <begin position="72"/>
        <end position="89"/>
    </location>
</feature>
<proteinExistence type="inferred from homology"/>
<dbReference type="Pfam" id="PF00999">
    <property type="entry name" value="Na_H_Exchanger"/>
    <property type="match status" value="1"/>
</dbReference>
<keyword evidence="5 12" id="KW-0812">Transmembrane</keyword>
<dbReference type="InterPro" id="IPR038770">
    <property type="entry name" value="Na+/solute_symporter_sf"/>
</dbReference>
<evidence type="ECO:0000256" key="1">
    <source>
        <dbReference type="ARBA" id="ARBA00004141"/>
    </source>
</evidence>
<feature type="transmembrane region" description="Helical" evidence="12">
    <location>
        <begin position="39"/>
        <end position="60"/>
    </location>
</feature>
<evidence type="ECO:0000256" key="3">
    <source>
        <dbReference type="ARBA" id="ARBA00022448"/>
    </source>
</evidence>
<feature type="transmembrane region" description="Helical" evidence="12">
    <location>
        <begin position="101"/>
        <end position="124"/>
    </location>
</feature>
<evidence type="ECO:0000256" key="4">
    <source>
        <dbReference type="ARBA" id="ARBA00022449"/>
    </source>
</evidence>
<dbReference type="FunFam" id="1.20.1530.20:FF:000015">
    <property type="entry name" value="Na(+)/H(+) antiporter 2"/>
    <property type="match status" value="1"/>
</dbReference>
<feature type="transmembrane region" description="Helical" evidence="12">
    <location>
        <begin position="332"/>
        <end position="354"/>
    </location>
</feature>
<evidence type="ECO:0000256" key="10">
    <source>
        <dbReference type="ARBA" id="ARBA00023201"/>
    </source>
</evidence>
<feature type="transmembrane region" description="Helical" evidence="12">
    <location>
        <begin position="209"/>
        <end position="232"/>
    </location>
</feature>
<comment type="similarity">
    <text evidence="2">Belongs to the fungal Na(+)/H(+) exchanger family.</text>
</comment>
<evidence type="ECO:0000259" key="13">
    <source>
        <dbReference type="Pfam" id="PF00999"/>
    </source>
</evidence>
<dbReference type="PANTHER" id="PTHR31382:SF1">
    <property type="entry name" value="SODIUM ION_PROTON EXCHANGER (EUROFUNG)"/>
    <property type="match status" value="1"/>
</dbReference>
<dbReference type="GO" id="GO:0015385">
    <property type="term" value="F:sodium:proton antiporter activity"/>
    <property type="evidence" value="ECO:0007669"/>
    <property type="project" value="InterPro"/>
</dbReference>
<keyword evidence="10" id="KW-0739">Sodium transport</keyword>
<feature type="transmembrane region" description="Helical" evidence="12">
    <location>
        <begin position="366"/>
        <end position="386"/>
    </location>
</feature>
<feature type="transmembrane region" description="Helical" evidence="12">
    <location>
        <begin position="406"/>
        <end position="426"/>
    </location>
</feature>
<dbReference type="PANTHER" id="PTHR31382">
    <property type="entry name" value="NA(+)/H(+) ANTIPORTER"/>
    <property type="match status" value="1"/>
</dbReference>
<keyword evidence="4" id="KW-0050">Antiport</keyword>
<evidence type="ECO:0000256" key="6">
    <source>
        <dbReference type="ARBA" id="ARBA00022989"/>
    </source>
</evidence>
<dbReference type="Proteomes" id="UP001182556">
    <property type="component" value="Unassembled WGS sequence"/>
</dbReference>
<evidence type="ECO:0000256" key="5">
    <source>
        <dbReference type="ARBA" id="ARBA00022692"/>
    </source>
</evidence>
<dbReference type="GO" id="GO:0005886">
    <property type="term" value="C:plasma membrane"/>
    <property type="evidence" value="ECO:0007669"/>
    <property type="project" value="InterPro"/>
</dbReference>
<dbReference type="GO" id="GO:0036376">
    <property type="term" value="P:sodium ion export across plasma membrane"/>
    <property type="evidence" value="ECO:0007669"/>
    <property type="project" value="InterPro"/>
</dbReference>
<dbReference type="GO" id="GO:0042391">
    <property type="term" value="P:regulation of membrane potential"/>
    <property type="evidence" value="ECO:0007669"/>
    <property type="project" value="InterPro"/>
</dbReference>
<feature type="region of interest" description="Disordered" evidence="11">
    <location>
        <begin position="450"/>
        <end position="479"/>
    </location>
</feature>
<dbReference type="InterPro" id="IPR006153">
    <property type="entry name" value="Cation/H_exchanger_TM"/>
</dbReference>
<feature type="region of interest" description="Disordered" evidence="11">
    <location>
        <begin position="500"/>
        <end position="521"/>
    </location>
</feature>
<protein>
    <submittedName>
        <fullName evidence="14">Sodium/hydrogen exchanger family-domain-containing protein</fullName>
    </submittedName>
</protein>
<name>A0AAD9L8Y9_PAPLA</name>
<dbReference type="GO" id="GO:0120029">
    <property type="term" value="P:proton export across plasma membrane"/>
    <property type="evidence" value="ECO:0007669"/>
    <property type="project" value="InterPro"/>
</dbReference>
<sequence length="521" mass="57138">MVSLDVTETSKALAFAGGYVVFVGLVSYFIKERLFISEALLAVLAGIAFGPIGADIFSPLKWTDDPEYLTHQLTRIVIAIQVLFTGISLPKAYLRREWMSLTTLLSGVMSVAWFICSLLVWALIPGLTFLESLIIGACVTPTDPVLANSICKGRFAEEHVPLHVRNIIVAEAGANDGLGFPFLFLPLYLVLKNYDGHPIHTVGGAIGEWWYNIVLYQIALSCLLGAVIGWVARKTLRFAEERKLIDHESFLSFGVALTFFTLGVVGILGSDDILCCFVVGNSFTWDDWFRKETEDHAFQDVIDQLLNTGIFLYIGAVLPWSEFGNFESLTPWRLVVLGICVMLLRRMPWVMLLGRWIPALPTWRDTAFAGFFGPIGVGAIFYTQVALEFLPPDREHLRAVIMPVNYFLVLTSVIVHGITIPVGKGFQHARTLTRSQTATGLVESGGVSRLPPAVPLGTKTLPTHSRPGTPPGSGANTPTIRFQVPVVPADLQRQVDAQVEAESSELNQNIVGVEHESGGGK</sequence>
<evidence type="ECO:0000256" key="8">
    <source>
        <dbReference type="ARBA" id="ARBA00023065"/>
    </source>
</evidence>
<accession>A0AAD9L8Y9</accession>